<accession>A0ABR8Z8M0</accession>
<keyword evidence="6" id="KW-1185">Reference proteome</keyword>
<protein>
    <recommendedName>
        <fullName evidence="7">Tetratricopeptide repeat protein</fullName>
    </recommendedName>
</protein>
<evidence type="ECO:0000313" key="5">
    <source>
        <dbReference type="EMBL" id="MBD8081573.1"/>
    </source>
</evidence>
<evidence type="ECO:0000256" key="1">
    <source>
        <dbReference type="ARBA" id="ARBA00022737"/>
    </source>
</evidence>
<dbReference type="InterPro" id="IPR051012">
    <property type="entry name" value="CellSynth/LPSAsmb/PSIAsmb"/>
</dbReference>
<comment type="caution">
    <text evidence="5">The sequence shown here is derived from an EMBL/GenBank/DDBJ whole genome shotgun (WGS) entry which is preliminary data.</text>
</comment>
<dbReference type="PANTHER" id="PTHR45586:SF1">
    <property type="entry name" value="LIPOPOLYSACCHARIDE ASSEMBLY PROTEIN B"/>
    <property type="match status" value="1"/>
</dbReference>
<dbReference type="Gene3D" id="1.25.40.10">
    <property type="entry name" value="Tetratricopeptide repeat domain"/>
    <property type="match status" value="2"/>
</dbReference>
<evidence type="ECO:0000256" key="2">
    <source>
        <dbReference type="ARBA" id="ARBA00022803"/>
    </source>
</evidence>
<dbReference type="EMBL" id="JACYFS010000001">
    <property type="protein sequence ID" value="MBD8081573.1"/>
    <property type="molecule type" value="Genomic_DNA"/>
</dbReference>
<gene>
    <name evidence="5" type="ORF">IC610_03940</name>
</gene>
<evidence type="ECO:0000256" key="3">
    <source>
        <dbReference type="PROSITE-ProRule" id="PRU00339"/>
    </source>
</evidence>
<proteinExistence type="predicted"/>
<evidence type="ECO:0000256" key="4">
    <source>
        <dbReference type="SAM" id="SignalP"/>
    </source>
</evidence>
<name>A0ABR8Z8M0_9FLAO</name>
<feature type="signal peptide" evidence="4">
    <location>
        <begin position="1"/>
        <end position="18"/>
    </location>
</feature>
<sequence>MKKLILGIAILASSFTFAQKDKDASAKFDAANKAAMDAFNAKNYAVAAPKFLEAYEILKANGKADETYKYNAAISYAVNNNIPEATKLYEELIAANYTGEQTTYTAKDKQGQVQSFDKTMWTTLKGKSKDYTDFKEEKTPSVEPELYETLATLYLNSKQNDKAVALIEKGLSKFPNNAKLKDFQGTAYYASGNNDKFATVIKEQLAKDPNNAENWYNLGVLQSKNPASAAEAEVSFKKAIELKPDFSNAYLNLVYTTIGDEDAAVKKINETNRTDKAAGTKLIEERRARFAKALPYAESWYKVQPENIDAVSTLKDIYTITKNTEKAAAMKAKLAELEAKQTK</sequence>
<dbReference type="Proteomes" id="UP000637299">
    <property type="component" value="Unassembled WGS sequence"/>
</dbReference>
<reference evidence="5 6" key="1">
    <citation type="submission" date="2020-09" db="EMBL/GenBank/DDBJ databases">
        <title>Genome seq and assembly of Chryseobacterium sp.</title>
        <authorList>
            <person name="Chhetri G."/>
        </authorList>
    </citation>
    <scope>NUCLEOTIDE SEQUENCE [LARGE SCALE GENOMIC DNA]</scope>
    <source>
        <strain evidence="5 6">GCR10</strain>
    </source>
</reference>
<dbReference type="SMART" id="SM00028">
    <property type="entry name" value="TPR"/>
    <property type="match status" value="4"/>
</dbReference>
<organism evidence="5 6">
    <name type="scientific">Chryseobacterium caseinilyticum</name>
    <dbReference type="NCBI Taxonomy" id="2771428"/>
    <lineage>
        <taxon>Bacteria</taxon>
        <taxon>Pseudomonadati</taxon>
        <taxon>Bacteroidota</taxon>
        <taxon>Flavobacteriia</taxon>
        <taxon>Flavobacteriales</taxon>
        <taxon>Weeksellaceae</taxon>
        <taxon>Chryseobacterium group</taxon>
        <taxon>Chryseobacterium</taxon>
    </lineage>
</organism>
<dbReference type="PROSITE" id="PS50005">
    <property type="entry name" value="TPR"/>
    <property type="match status" value="1"/>
</dbReference>
<keyword evidence="1" id="KW-0677">Repeat</keyword>
<dbReference type="InterPro" id="IPR011990">
    <property type="entry name" value="TPR-like_helical_dom_sf"/>
</dbReference>
<dbReference type="SUPFAM" id="SSF48452">
    <property type="entry name" value="TPR-like"/>
    <property type="match status" value="1"/>
</dbReference>
<evidence type="ECO:0008006" key="7">
    <source>
        <dbReference type="Google" id="ProtNLM"/>
    </source>
</evidence>
<dbReference type="RefSeq" id="WP_191735332.1">
    <property type="nucleotide sequence ID" value="NZ_JACYFS010000001.1"/>
</dbReference>
<evidence type="ECO:0000313" key="6">
    <source>
        <dbReference type="Proteomes" id="UP000637299"/>
    </source>
</evidence>
<keyword evidence="2 3" id="KW-0802">TPR repeat</keyword>
<feature type="chain" id="PRO_5046697747" description="Tetratricopeptide repeat protein" evidence="4">
    <location>
        <begin position="19"/>
        <end position="343"/>
    </location>
</feature>
<feature type="repeat" description="TPR" evidence="3">
    <location>
        <begin position="144"/>
        <end position="177"/>
    </location>
</feature>
<keyword evidence="4" id="KW-0732">Signal</keyword>
<dbReference type="PANTHER" id="PTHR45586">
    <property type="entry name" value="TPR REPEAT-CONTAINING PROTEIN PA4667"/>
    <property type="match status" value="1"/>
</dbReference>
<dbReference type="InterPro" id="IPR019734">
    <property type="entry name" value="TPR_rpt"/>
</dbReference>